<gene>
    <name evidence="1" type="ORF">SAMN05444411_1256</name>
</gene>
<dbReference type="STRING" id="762486.SAMN05444411_1256"/>
<evidence type="ECO:0000313" key="2">
    <source>
        <dbReference type="Proteomes" id="UP000199595"/>
    </source>
</evidence>
<reference evidence="1 2" key="1">
    <citation type="submission" date="2016-10" db="EMBL/GenBank/DDBJ databases">
        <authorList>
            <person name="de Groot N.N."/>
        </authorList>
    </citation>
    <scope>NUCLEOTIDE SEQUENCE [LARGE SCALE GENOMIC DNA]</scope>
    <source>
        <strain evidence="1 2">DSM 24956</strain>
    </source>
</reference>
<dbReference type="EMBL" id="FNNJ01000025">
    <property type="protein sequence ID" value="SDY10216.1"/>
    <property type="molecule type" value="Genomic_DNA"/>
</dbReference>
<sequence length="144" mass="17252">MRLQITIKQQNPNFNKDYADEYNFGKEGDGNWKDNWSRGYELQDEIEKLHIEKNVEYNLVGKLENGKEINVLIPNMTILKTVRNDKTISQVAISTDLVKRTLKTPYNEKYNITRFYFYLKPRQDFFTIDNFTYILEKDIPKELK</sequence>
<dbReference type="Proteomes" id="UP000199595">
    <property type="component" value="Unassembled WGS sequence"/>
</dbReference>
<keyword evidence="2" id="KW-1185">Reference proteome</keyword>
<dbReference type="OrthoDB" id="1467707at2"/>
<dbReference type="AlphaFoldDB" id="A0A1H3H3Y1"/>
<name>A0A1H3H3Y1_9FLAO</name>
<proteinExistence type="predicted"/>
<organism evidence="1 2">
    <name type="scientific">Lutibacter oricola</name>
    <dbReference type="NCBI Taxonomy" id="762486"/>
    <lineage>
        <taxon>Bacteria</taxon>
        <taxon>Pseudomonadati</taxon>
        <taxon>Bacteroidota</taxon>
        <taxon>Flavobacteriia</taxon>
        <taxon>Flavobacteriales</taxon>
        <taxon>Flavobacteriaceae</taxon>
        <taxon>Lutibacter</taxon>
    </lineage>
</organism>
<evidence type="ECO:0000313" key="1">
    <source>
        <dbReference type="EMBL" id="SDY10216.1"/>
    </source>
</evidence>
<dbReference type="RefSeq" id="WP_090126605.1">
    <property type="nucleotide sequence ID" value="NZ_FNNJ01000025.1"/>
</dbReference>
<protein>
    <submittedName>
        <fullName evidence="1">Uncharacterized protein</fullName>
    </submittedName>
</protein>
<accession>A0A1H3H3Y1</accession>